<dbReference type="InterPro" id="IPR036412">
    <property type="entry name" value="HAD-like_sf"/>
</dbReference>
<keyword evidence="3" id="KW-0479">Metal-binding</keyword>
<reference evidence="6 7" key="1">
    <citation type="submission" date="2016-11" db="EMBL/GenBank/DDBJ databases">
        <authorList>
            <person name="Jaros S."/>
            <person name="Januszkiewicz K."/>
            <person name="Wedrychowicz H."/>
        </authorList>
    </citation>
    <scope>NUCLEOTIDE SEQUENCE [LARGE SCALE GENOMIC DNA]</scope>
    <source>
        <strain evidence="6 7">DSM 24574</strain>
    </source>
</reference>
<dbReference type="OrthoDB" id="9797743at2"/>
<evidence type="ECO:0000313" key="7">
    <source>
        <dbReference type="Proteomes" id="UP000184212"/>
    </source>
</evidence>
<dbReference type="EMBL" id="FQWQ01000002">
    <property type="protein sequence ID" value="SHH15658.1"/>
    <property type="molecule type" value="Genomic_DNA"/>
</dbReference>
<evidence type="ECO:0000256" key="1">
    <source>
        <dbReference type="ARBA" id="ARBA00001946"/>
    </source>
</evidence>
<comment type="cofactor">
    <cofactor evidence="1">
        <name>Mg(2+)</name>
        <dbReference type="ChEBI" id="CHEBI:18420"/>
    </cofactor>
</comment>
<evidence type="ECO:0000256" key="4">
    <source>
        <dbReference type="ARBA" id="ARBA00022842"/>
    </source>
</evidence>
<dbReference type="Pfam" id="PF13419">
    <property type="entry name" value="HAD_2"/>
    <property type="match status" value="1"/>
</dbReference>
<gene>
    <name evidence="6" type="ORF">SAMN04488109_2922</name>
</gene>
<dbReference type="Gene3D" id="1.10.150.240">
    <property type="entry name" value="Putative phosphatase, domain 2"/>
    <property type="match status" value="1"/>
</dbReference>
<dbReference type="PRINTS" id="PR00413">
    <property type="entry name" value="HADHALOGNASE"/>
</dbReference>
<dbReference type="PANTHER" id="PTHR46193:SF18">
    <property type="entry name" value="HEXITOL PHOSPHATASE B"/>
    <property type="match status" value="1"/>
</dbReference>
<dbReference type="SFLD" id="SFLDG01129">
    <property type="entry name" value="C1.5:_HAD__Beta-PGM__Phosphata"/>
    <property type="match status" value="1"/>
</dbReference>
<dbReference type="SFLD" id="SFLDS00003">
    <property type="entry name" value="Haloacid_Dehalogenase"/>
    <property type="match status" value="1"/>
</dbReference>
<dbReference type="CDD" id="cd07505">
    <property type="entry name" value="HAD_BPGM-like"/>
    <property type="match status" value="1"/>
</dbReference>
<proteinExistence type="inferred from homology"/>
<comment type="similarity">
    <text evidence="2">Belongs to the HAD-like hydrolase superfamily. CbbY/CbbZ/Gph/YieH family.</text>
</comment>
<sequence>MKIPQAILFDLNGTMIDDMHFHLDVWHSVVNQLGAQLSREQVKLQMYGTNPEFLGRIFGVNHFTPEQVEAITVEKEREYQKVYKPHLRLINGLPQFLERAQKNNIKMGIGSAAPPVNVDFALDNLNIRQIFGAVVSAAGVQKSKPDPEVFLKVSLQLGVAPENCVVFEDAPKGVEAARNAGMKAVAITTIHETEDFKQYTNVLFSIKDYTDPRLTNLNP</sequence>
<dbReference type="Proteomes" id="UP000184212">
    <property type="component" value="Unassembled WGS sequence"/>
</dbReference>
<evidence type="ECO:0000256" key="5">
    <source>
        <dbReference type="ARBA" id="ARBA00023277"/>
    </source>
</evidence>
<dbReference type="Gene3D" id="3.40.50.1000">
    <property type="entry name" value="HAD superfamily/HAD-like"/>
    <property type="match status" value="1"/>
</dbReference>
<dbReference type="GO" id="GO:0016787">
    <property type="term" value="F:hydrolase activity"/>
    <property type="evidence" value="ECO:0007669"/>
    <property type="project" value="UniProtKB-KW"/>
</dbReference>
<keyword evidence="7" id="KW-1185">Reference proteome</keyword>
<organism evidence="6 7">
    <name type="scientific">Chryseolinea serpens</name>
    <dbReference type="NCBI Taxonomy" id="947013"/>
    <lineage>
        <taxon>Bacteria</taxon>
        <taxon>Pseudomonadati</taxon>
        <taxon>Bacteroidota</taxon>
        <taxon>Cytophagia</taxon>
        <taxon>Cytophagales</taxon>
        <taxon>Fulvivirgaceae</taxon>
        <taxon>Chryseolinea</taxon>
    </lineage>
</organism>
<protein>
    <submittedName>
        <fullName evidence="6">Haloacid dehalogenase superfamily, subfamily IA, variant 3 with third motif having DD or ED/beta-phosphoglucomutase family hydrolase</fullName>
    </submittedName>
</protein>
<keyword evidence="5" id="KW-0119">Carbohydrate metabolism</keyword>
<accession>A0A1M5QP11</accession>
<dbReference type="InterPro" id="IPR023198">
    <property type="entry name" value="PGP-like_dom2"/>
</dbReference>
<dbReference type="InterPro" id="IPR041492">
    <property type="entry name" value="HAD_2"/>
</dbReference>
<dbReference type="AlphaFoldDB" id="A0A1M5QP11"/>
<dbReference type="NCBIfam" id="TIGR01509">
    <property type="entry name" value="HAD-SF-IA-v3"/>
    <property type="match status" value="1"/>
</dbReference>
<evidence type="ECO:0000256" key="2">
    <source>
        <dbReference type="ARBA" id="ARBA00006171"/>
    </source>
</evidence>
<dbReference type="InterPro" id="IPR006439">
    <property type="entry name" value="HAD-SF_hydro_IA"/>
</dbReference>
<dbReference type="SUPFAM" id="SSF56784">
    <property type="entry name" value="HAD-like"/>
    <property type="match status" value="1"/>
</dbReference>
<dbReference type="RefSeq" id="WP_073135407.1">
    <property type="nucleotide sequence ID" value="NZ_FQWQ01000002.1"/>
</dbReference>
<keyword evidence="4" id="KW-0460">Magnesium</keyword>
<dbReference type="SFLD" id="SFLDG01135">
    <property type="entry name" value="C1.5.6:_HAD__Beta-PGM__Phospha"/>
    <property type="match status" value="1"/>
</dbReference>
<dbReference type="InterPro" id="IPR051600">
    <property type="entry name" value="Beta-PGM-like"/>
</dbReference>
<dbReference type="PANTHER" id="PTHR46193">
    <property type="entry name" value="6-PHOSPHOGLUCONATE PHOSPHATASE"/>
    <property type="match status" value="1"/>
</dbReference>
<dbReference type="STRING" id="947013.SAMN04488109_2922"/>
<name>A0A1M5QP11_9BACT</name>
<evidence type="ECO:0000256" key="3">
    <source>
        <dbReference type="ARBA" id="ARBA00022723"/>
    </source>
</evidence>
<evidence type="ECO:0000313" key="6">
    <source>
        <dbReference type="EMBL" id="SHH15658.1"/>
    </source>
</evidence>
<dbReference type="GO" id="GO:0046872">
    <property type="term" value="F:metal ion binding"/>
    <property type="evidence" value="ECO:0007669"/>
    <property type="project" value="UniProtKB-KW"/>
</dbReference>
<keyword evidence="6" id="KW-0378">Hydrolase</keyword>
<dbReference type="InterPro" id="IPR023214">
    <property type="entry name" value="HAD_sf"/>
</dbReference>